<dbReference type="Proteomes" id="UP000266841">
    <property type="component" value="Unassembled WGS sequence"/>
</dbReference>
<dbReference type="AlphaFoldDB" id="K0SC72"/>
<gene>
    <name evidence="1" type="ORF">THAOC_21325</name>
</gene>
<comment type="caution">
    <text evidence="1">The sequence shown here is derived from an EMBL/GenBank/DDBJ whole genome shotgun (WGS) entry which is preliminary data.</text>
</comment>
<organism evidence="1 2">
    <name type="scientific">Thalassiosira oceanica</name>
    <name type="common">Marine diatom</name>
    <dbReference type="NCBI Taxonomy" id="159749"/>
    <lineage>
        <taxon>Eukaryota</taxon>
        <taxon>Sar</taxon>
        <taxon>Stramenopiles</taxon>
        <taxon>Ochrophyta</taxon>
        <taxon>Bacillariophyta</taxon>
        <taxon>Coscinodiscophyceae</taxon>
        <taxon>Thalassiosirophycidae</taxon>
        <taxon>Thalassiosirales</taxon>
        <taxon>Thalassiosiraceae</taxon>
        <taxon>Thalassiosira</taxon>
    </lineage>
</organism>
<sequence>MNSSPGLLFDSTRDIPGLSPARQLKSSGLASRRTFLCVKTQHGGYAVADIMWVLVGNVLGQWWCTPDDMAPAVQNRWMRSGTLAADVESTDVVPAEELTAKGAPLETPVLGIARVVSSRDVLQAAVAASADLAARNQGDGSRNHRPGSELVGLPTLESVLQEEFLEVLRDCAGALEPETHEPVNELLADRLLPAFDVEAEAGPLVGLGKVHPHFPGVLVVAPEPLAEEGEVHIFEIGPSLAVNDSVPGLLGDWPAVRADRDAVDDVGDAGIDRPPDDFH</sequence>
<evidence type="ECO:0000313" key="1">
    <source>
        <dbReference type="EMBL" id="EJK58541.1"/>
    </source>
</evidence>
<evidence type="ECO:0000313" key="2">
    <source>
        <dbReference type="Proteomes" id="UP000266841"/>
    </source>
</evidence>
<name>K0SC72_THAOC</name>
<feature type="non-terminal residue" evidence="1">
    <location>
        <position position="279"/>
    </location>
</feature>
<proteinExistence type="predicted"/>
<reference evidence="1 2" key="1">
    <citation type="journal article" date="2012" name="Genome Biol.">
        <title>Genome and low-iron response of an oceanic diatom adapted to chronic iron limitation.</title>
        <authorList>
            <person name="Lommer M."/>
            <person name="Specht M."/>
            <person name="Roy A.S."/>
            <person name="Kraemer L."/>
            <person name="Andreson R."/>
            <person name="Gutowska M.A."/>
            <person name="Wolf J."/>
            <person name="Bergner S.V."/>
            <person name="Schilhabel M.B."/>
            <person name="Klostermeier U.C."/>
            <person name="Beiko R.G."/>
            <person name="Rosenstiel P."/>
            <person name="Hippler M."/>
            <person name="Laroche J."/>
        </authorList>
    </citation>
    <scope>NUCLEOTIDE SEQUENCE [LARGE SCALE GENOMIC DNA]</scope>
    <source>
        <strain evidence="1 2">CCMP1005</strain>
    </source>
</reference>
<keyword evidence="2" id="KW-1185">Reference proteome</keyword>
<dbReference type="EMBL" id="AGNL01024953">
    <property type="protein sequence ID" value="EJK58541.1"/>
    <property type="molecule type" value="Genomic_DNA"/>
</dbReference>
<accession>K0SC72</accession>
<protein>
    <submittedName>
        <fullName evidence="1">Uncharacterized protein</fullName>
    </submittedName>
</protein>